<evidence type="ECO:0000256" key="9">
    <source>
        <dbReference type="SAM" id="Coils"/>
    </source>
</evidence>
<dbReference type="Pfam" id="PF05192">
    <property type="entry name" value="MutS_III"/>
    <property type="match status" value="1"/>
</dbReference>
<dbReference type="SMART" id="SM00533">
    <property type="entry name" value="MUTSd"/>
    <property type="match status" value="1"/>
</dbReference>
<dbReference type="Pfam" id="PF01624">
    <property type="entry name" value="MutS_I"/>
    <property type="match status" value="1"/>
</dbReference>
<evidence type="ECO:0000256" key="10">
    <source>
        <dbReference type="SAM" id="MobiDB-lite"/>
    </source>
</evidence>
<evidence type="ECO:0000259" key="11">
    <source>
        <dbReference type="PROSITE" id="PS00486"/>
    </source>
</evidence>
<evidence type="ECO:0000256" key="1">
    <source>
        <dbReference type="ARBA" id="ARBA00006271"/>
    </source>
</evidence>
<dbReference type="SUPFAM" id="SSF55271">
    <property type="entry name" value="DNA repair protein MutS, domain I"/>
    <property type="match status" value="1"/>
</dbReference>
<evidence type="ECO:0000313" key="14">
    <source>
        <dbReference type="Proteomes" id="UP000005222"/>
    </source>
</evidence>
<dbReference type="PROSITE" id="PS00486">
    <property type="entry name" value="DNA_MISMATCH_REPAIR_2"/>
    <property type="match status" value="1"/>
</dbReference>
<dbReference type="STRING" id="559304.G8YHX3"/>
<dbReference type="Pfam" id="PF05188">
    <property type="entry name" value="MutS_II"/>
    <property type="match status" value="1"/>
</dbReference>
<dbReference type="InterPro" id="IPR007695">
    <property type="entry name" value="DNA_mismatch_repair_MutS-lik_N"/>
</dbReference>
<evidence type="ECO:0000256" key="8">
    <source>
        <dbReference type="ARBA" id="ARBA00025902"/>
    </source>
</evidence>
<proteinExistence type="inferred from homology"/>
<dbReference type="InterPro" id="IPR036678">
    <property type="entry name" value="MutS_con_dom_sf"/>
</dbReference>
<dbReference type="InterPro" id="IPR017261">
    <property type="entry name" value="DNA_mismatch_repair_MutS/MSH"/>
</dbReference>
<keyword evidence="6" id="KW-0234">DNA repair</keyword>
<protein>
    <submittedName>
        <fullName evidence="13">Piso0_003364 protein</fullName>
    </submittedName>
</protein>
<dbReference type="SUPFAM" id="SSF53150">
    <property type="entry name" value="DNA repair protein MutS, domain II"/>
    <property type="match status" value="1"/>
</dbReference>
<keyword evidence="3" id="KW-0227">DNA damage</keyword>
<dbReference type="SUPFAM" id="SSF52540">
    <property type="entry name" value="P-loop containing nucleoside triphosphate hydrolases"/>
    <property type="match status" value="1"/>
</dbReference>
<dbReference type="OMA" id="DTWIMRR"/>
<dbReference type="GO" id="GO:0140664">
    <property type="term" value="F:ATP-dependent DNA damage sensor activity"/>
    <property type="evidence" value="ECO:0007669"/>
    <property type="project" value="InterPro"/>
</dbReference>
<evidence type="ECO:0000256" key="3">
    <source>
        <dbReference type="ARBA" id="ARBA00022763"/>
    </source>
</evidence>
<feature type="domain" description="DNA mismatch repair proteins mutS family" evidence="11">
    <location>
        <begin position="836"/>
        <end position="852"/>
    </location>
</feature>
<dbReference type="GO" id="GO:0030983">
    <property type="term" value="F:mismatched DNA binding"/>
    <property type="evidence" value="ECO:0007669"/>
    <property type="project" value="InterPro"/>
</dbReference>
<comment type="function">
    <text evidence="7">Component of the post-replicative DNA mismatch repair system (MMR). Heterodimerizes with MSH2 to form MutS beta, which binds to DNA mismatches thereby initiating DNA repair. MSH3 provides substrate-binding and substrate specificity to the complex. When bound, the MutS beta heterodimer bends the DNA helix and shields approximately 20 base pairs. Acts mainly to repair insertion-deletion loops (IDLs) from 2 to 13 nucleotides in size, but can also repair base-base and single insertion-deletion mismatches that occur during replication. After mismatch binding, forms a ternary complex with the MutL alpha heterodimer, which is thought to be responsible for directing the downstream MMR events, including strand discrimination, excision, and resynthesis. ATP binding and hydrolysis play a pivotal role in mismatch repair functions.</text>
</comment>
<dbReference type="GO" id="GO:0005634">
    <property type="term" value="C:nucleus"/>
    <property type="evidence" value="ECO:0007669"/>
    <property type="project" value="TreeGrafter"/>
</dbReference>
<sequence>MMVRLFSGCIGVLKRRPCYFVSGRPISAQIFRSFATRGSLNSSKRNQDDTSSEAKDLQLQSWDRGGRTSQNSLTPLYSSMKNLIEANPGCVCLIQVGSFYELYFEQAEEFGPRLGLKVATRKTSNHSIPMAGFPVHQLQKFVKILVQDCGTSIAIIDQFNSLQKTSDSLIHRKISRIVSPGTLVDESFLNYNQNNFLVTIALPANCTKYPPNPDDEVGLSWIDLSVGEFYVQQTTLKDLIADLSRISPSEVLISKEFMDDDLSSGAWYPPLNELRKYFIRYHKTNYSNTKLHFKASPQEVRKKLEDFTQKETMAIHMAISYIKVNLPESDPVLDVPVRYWNQKYLQMDSRTREALELTERSTGGRSSTIGSFLSTIRRTVTPSGTRLLTQWIKSPIVDTEELVRRQDFVEVFKENNSLTTTVRFQLGRVGDFIRSLQRLIFNTGDMLYNLQAVSEGLSRLQELKQILENEAKSSKSSAKILGPFLAEFDIPGQIVTKITNTLNWEDIDGTNDSGFSETILEDIGEDSEEDISNTSNSYSNKSIEKYREKNDKLEARLLFSVRKDYNSSLKQAHERLSHHLACESTILSQIKQQTGAIDPKLNVIKKQQHGRFNNVILISGKIKSIDQVVKAFADSICDQKKTSVLVRSVDWNTIQSSIEQEVEYIRHLENGILQELRQEVLQNVLNIRAISRLVDYLDVTSSFAVLAEDSNLARPKFMKAPVLKVSEGRHIVVESGLRSASEMFTPNDTMIGVNDTLWVITGPNMGGKSTYLRQNALIVILAQIGSFVPASKASLGIVDRIFTRIGASDDLFSDLSTFMVEMVETSNILNSATSRSLAIVDEVGRGTSGKEGLAIAYATLLALLTKNKCRTLFATHFGKELYNLMKEENIKLNQIRFFRTKVVNRKDVNGDKIIIDHALEEGISDRSFALEVAQAAGFPKSALADAQRALNIIDKKSW</sequence>
<dbReference type="InterPro" id="IPR007860">
    <property type="entry name" value="DNA_mmatch_repair_MutS_con_dom"/>
</dbReference>
<dbReference type="InterPro" id="IPR007696">
    <property type="entry name" value="DNA_mismatch_repair_MutS_core"/>
</dbReference>
<evidence type="ECO:0000256" key="5">
    <source>
        <dbReference type="ARBA" id="ARBA00023125"/>
    </source>
</evidence>
<comment type="similarity">
    <text evidence="1">Belongs to the DNA mismatch repair MutS family.</text>
</comment>
<feature type="coiled-coil region" evidence="9">
    <location>
        <begin position="450"/>
        <end position="477"/>
    </location>
</feature>
<evidence type="ECO:0000256" key="4">
    <source>
        <dbReference type="ARBA" id="ARBA00022840"/>
    </source>
</evidence>
<dbReference type="GO" id="GO:0005524">
    <property type="term" value="F:ATP binding"/>
    <property type="evidence" value="ECO:0007669"/>
    <property type="project" value="UniProtKB-KW"/>
</dbReference>
<dbReference type="Pfam" id="PF00488">
    <property type="entry name" value="MutS_V"/>
    <property type="match status" value="1"/>
</dbReference>
<keyword evidence="9" id="KW-0175">Coiled coil</keyword>
<dbReference type="HOGENOM" id="CLU_002472_4_0_1"/>
<keyword evidence="4" id="KW-0067">ATP-binding</keyword>
<dbReference type="Gene3D" id="3.30.420.110">
    <property type="entry name" value="MutS, connector domain"/>
    <property type="match status" value="1"/>
</dbReference>
<dbReference type="InterPro" id="IPR045076">
    <property type="entry name" value="MutS"/>
</dbReference>
<dbReference type="InterPro" id="IPR036187">
    <property type="entry name" value="DNA_mismatch_repair_MutS_sf"/>
</dbReference>
<evidence type="ECO:0000256" key="6">
    <source>
        <dbReference type="ARBA" id="ARBA00023204"/>
    </source>
</evidence>
<dbReference type="PANTHER" id="PTHR11361">
    <property type="entry name" value="DNA MISMATCH REPAIR PROTEIN MUTS FAMILY MEMBER"/>
    <property type="match status" value="1"/>
</dbReference>
<dbReference type="GO" id="GO:0006298">
    <property type="term" value="P:mismatch repair"/>
    <property type="evidence" value="ECO:0007669"/>
    <property type="project" value="InterPro"/>
</dbReference>
<dbReference type="InterPro" id="IPR016151">
    <property type="entry name" value="DNA_mismatch_repair_MutS_N"/>
</dbReference>
<dbReference type="Gene3D" id="3.40.1170.10">
    <property type="entry name" value="DNA repair protein MutS, domain I"/>
    <property type="match status" value="1"/>
</dbReference>
<dbReference type="Gene3D" id="1.10.1420.10">
    <property type="match status" value="1"/>
</dbReference>
<dbReference type="GO" id="GO:0005739">
    <property type="term" value="C:mitochondrion"/>
    <property type="evidence" value="ECO:0007669"/>
    <property type="project" value="TreeGrafter"/>
</dbReference>
<evidence type="ECO:0000313" key="13">
    <source>
        <dbReference type="EMBL" id="CCE81025.1"/>
    </source>
</evidence>
<keyword evidence="5" id="KW-0238">DNA-binding</keyword>
<keyword evidence="14" id="KW-1185">Reference proteome</keyword>
<dbReference type="InterPro" id="IPR000432">
    <property type="entry name" value="DNA_mismatch_repair_MutS_C"/>
</dbReference>
<reference evidence="13" key="1">
    <citation type="submission" date="2011-10" db="EMBL/GenBank/DDBJ databases">
        <authorList>
            <person name="Genoscope - CEA"/>
        </authorList>
    </citation>
    <scope>NUCLEOTIDE SEQUENCE</scope>
</reference>
<dbReference type="Proteomes" id="UP000005222">
    <property type="component" value="Chromosome H"/>
</dbReference>
<dbReference type="GO" id="GO:0043504">
    <property type="term" value="P:mitochondrial DNA repair"/>
    <property type="evidence" value="ECO:0007669"/>
    <property type="project" value="TreeGrafter"/>
</dbReference>
<feature type="compositionally biased region" description="Basic and acidic residues" evidence="10">
    <location>
        <begin position="45"/>
        <end position="56"/>
    </location>
</feature>
<dbReference type="Proteomes" id="UP000005222">
    <property type="component" value="Chromosome G"/>
</dbReference>
<dbReference type="InParanoid" id="G8YHX3"/>
<evidence type="ECO:0000256" key="7">
    <source>
        <dbReference type="ARBA" id="ARBA00025373"/>
    </source>
</evidence>
<dbReference type="Gene3D" id="3.40.50.300">
    <property type="entry name" value="P-loop containing nucleotide triphosphate hydrolases"/>
    <property type="match status" value="1"/>
</dbReference>
<reference evidence="14" key="2">
    <citation type="journal article" date="2012" name="G3 (Bethesda)">
        <title>Pichia sorbitophila, an interspecies yeast hybrid reveals early steps of genome resolution following polyploidization.</title>
        <authorList>
            <person name="Leh Louis V."/>
            <person name="Despons L."/>
            <person name="Friedrich A."/>
            <person name="Martin T."/>
            <person name="Durrens P."/>
            <person name="Casaregola S."/>
            <person name="Neuveglise C."/>
            <person name="Fairhead C."/>
            <person name="Marck C."/>
            <person name="Cruz J.A."/>
            <person name="Straub M.L."/>
            <person name="Kugler V."/>
            <person name="Sacerdot C."/>
            <person name="Uzunov Z."/>
            <person name="Thierry A."/>
            <person name="Weiss S."/>
            <person name="Bleykasten C."/>
            <person name="De Montigny J."/>
            <person name="Jacques N."/>
            <person name="Jung P."/>
            <person name="Lemaire M."/>
            <person name="Mallet S."/>
            <person name="Morel G."/>
            <person name="Richard G.F."/>
            <person name="Sarkar A."/>
            <person name="Savel G."/>
            <person name="Schacherer J."/>
            <person name="Seret M.L."/>
            <person name="Talla E."/>
            <person name="Samson G."/>
            <person name="Jubin C."/>
            <person name="Poulain J."/>
            <person name="Vacherie B."/>
            <person name="Barbe V."/>
            <person name="Pelletier E."/>
            <person name="Sherman D.J."/>
            <person name="Westhof E."/>
            <person name="Weissenbach J."/>
            <person name="Baret P.V."/>
            <person name="Wincker P."/>
            <person name="Gaillardin C."/>
            <person name="Dujon B."/>
            <person name="Souciet J.L."/>
        </authorList>
    </citation>
    <scope>NUCLEOTIDE SEQUENCE [LARGE SCALE GENOMIC DNA]</scope>
    <source>
        <strain evidence="14">ATCC MYA-4447 / BCRC 22081 / CBS 7064 / NBRC 10061 / NRRL Y-12695</strain>
    </source>
</reference>
<evidence type="ECO:0000313" key="12">
    <source>
        <dbReference type="EMBL" id="CCE80260.1"/>
    </source>
</evidence>
<dbReference type="PIRSF" id="PIRSF037677">
    <property type="entry name" value="DNA_mis_repair_Msh6"/>
    <property type="match status" value="1"/>
</dbReference>
<keyword evidence="2" id="KW-0547">Nucleotide-binding</keyword>
<organism evidence="13 14">
    <name type="scientific">Pichia sorbitophila (strain ATCC MYA-4447 / BCRC 22081 / CBS 7064 / NBRC 10061 / NRRL Y-12695)</name>
    <name type="common">Hybrid yeast</name>
    <dbReference type="NCBI Taxonomy" id="559304"/>
    <lineage>
        <taxon>Eukaryota</taxon>
        <taxon>Fungi</taxon>
        <taxon>Dikarya</taxon>
        <taxon>Ascomycota</taxon>
        <taxon>Saccharomycotina</taxon>
        <taxon>Pichiomycetes</taxon>
        <taxon>Debaryomycetaceae</taxon>
        <taxon>Millerozyma</taxon>
    </lineage>
</organism>
<dbReference type="FunCoup" id="G8YHX3">
    <property type="interactions" value="49"/>
</dbReference>
<name>G8YHX3_PICSO</name>
<dbReference type="SUPFAM" id="SSF48334">
    <property type="entry name" value="DNA repair protein MutS, domain III"/>
    <property type="match status" value="1"/>
</dbReference>
<evidence type="ECO:0000256" key="2">
    <source>
        <dbReference type="ARBA" id="ARBA00022741"/>
    </source>
</evidence>
<feature type="region of interest" description="Disordered" evidence="10">
    <location>
        <begin position="40"/>
        <end position="59"/>
    </location>
</feature>
<dbReference type="AlphaFoldDB" id="G8YHX3"/>
<dbReference type="OrthoDB" id="2534523at2759"/>
<comment type="subunit">
    <text evidence="8">Heterodimer consisting of MSH2-MSH3 (MutS beta). Forms a ternary complex with MutL alpha (MLH1-PMS1).</text>
</comment>
<gene>
    <name evidence="13" type="primary">Piso0_003364</name>
    <name evidence="12" type="ORF">GNLVRS01_PISO0G10698g</name>
    <name evidence="13" type="ORF">GNLVRS01_PISO0H10699g</name>
</gene>
<accession>G8YHX3</accession>
<dbReference type="eggNOG" id="ENOG502QUUG">
    <property type="taxonomic scope" value="Eukaryota"/>
</dbReference>
<dbReference type="PANTHER" id="PTHR11361:SF34">
    <property type="entry name" value="DNA MISMATCH REPAIR PROTEIN MSH1, MITOCHONDRIAL"/>
    <property type="match status" value="1"/>
</dbReference>
<dbReference type="InterPro" id="IPR027417">
    <property type="entry name" value="P-loop_NTPase"/>
</dbReference>
<dbReference type="EMBL" id="FO082053">
    <property type="protein sequence ID" value="CCE80260.1"/>
    <property type="molecule type" value="Genomic_DNA"/>
</dbReference>
<dbReference type="EMBL" id="FO082052">
    <property type="protein sequence ID" value="CCE81025.1"/>
    <property type="molecule type" value="Genomic_DNA"/>
</dbReference>
<dbReference type="SMART" id="SM00534">
    <property type="entry name" value="MUTSac"/>
    <property type="match status" value="1"/>
</dbReference>